<accession>A0A4R7VNY0</accession>
<dbReference type="Pfam" id="PF13411">
    <property type="entry name" value="MerR_1"/>
    <property type="match status" value="1"/>
</dbReference>
<dbReference type="GO" id="GO:0006355">
    <property type="term" value="P:regulation of DNA-templated transcription"/>
    <property type="evidence" value="ECO:0007669"/>
    <property type="project" value="InterPro"/>
</dbReference>
<comment type="caution">
    <text evidence="2">The sequence shown here is derived from an EMBL/GenBank/DDBJ whole genome shotgun (WGS) entry which is preliminary data.</text>
</comment>
<proteinExistence type="predicted"/>
<dbReference type="InterPro" id="IPR000551">
    <property type="entry name" value="MerR-type_HTH_dom"/>
</dbReference>
<protein>
    <submittedName>
        <fullName evidence="2">MerR-like DNA binding protein</fullName>
    </submittedName>
</protein>
<dbReference type="CDD" id="cd00592">
    <property type="entry name" value="HTH_MerR-like"/>
    <property type="match status" value="1"/>
</dbReference>
<dbReference type="RefSeq" id="WP_208297620.1">
    <property type="nucleotide sequence ID" value="NZ_SOCP01000006.1"/>
</dbReference>
<dbReference type="InterPro" id="IPR009061">
    <property type="entry name" value="DNA-bd_dom_put_sf"/>
</dbReference>
<dbReference type="Gene3D" id="1.10.1660.10">
    <property type="match status" value="1"/>
</dbReference>
<feature type="domain" description="HTH merR-type" evidence="1">
    <location>
        <begin position="38"/>
        <end position="92"/>
    </location>
</feature>
<gene>
    <name evidence="2" type="ORF">CLV71_106325</name>
</gene>
<organism evidence="2 3">
    <name type="scientific">Actinophytocola oryzae</name>
    <dbReference type="NCBI Taxonomy" id="502181"/>
    <lineage>
        <taxon>Bacteria</taxon>
        <taxon>Bacillati</taxon>
        <taxon>Actinomycetota</taxon>
        <taxon>Actinomycetes</taxon>
        <taxon>Pseudonocardiales</taxon>
        <taxon>Pseudonocardiaceae</taxon>
    </lineage>
</organism>
<reference evidence="2 3" key="1">
    <citation type="submission" date="2019-03" db="EMBL/GenBank/DDBJ databases">
        <title>Genomic Encyclopedia of Archaeal and Bacterial Type Strains, Phase II (KMG-II): from individual species to whole genera.</title>
        <authorList>
            <person name="Goeker M."/>
        </authorList>
    </citation>
    <scope>NUCLEOTIDE SEQUENCE [LARGE SCALE GENOMIC DNA]</scope>
    <source>
        <strain evidence="2 3">DSM 45499</strain>
    </source>
</reference>
<evidence type="ECO:0000259" key="1">
    <source>
        <dbReference type="PROSITE" id="PS50937"/>
    </source>
</evidence>
<name>A0A4R7VNY0_9PSEU</name>
<dbReference type="PROSITE" id="PS50937">
    <property type="entry name" value="HTH_MERR_2"/>
    <property type="match status" value="1"/>
</dbReference>
<dbReference type="AlphaFoldDB" id="A0A4R7VNY0"/>
<keyword evidence="3" id="KW-1185">Reference proteome</keyword>
<sequence>MNDELWTLEQLSGRVADLLASEYDGQRNGRVRELPNGRTIRWYTTIGLVDRPSATRGRVALYGTRHALQLAAIKRLQAQGLSLAEVQERLIGTTDAELADIARTSLDIIHVPPAMQISGEKFWGHHDTDPHDDTDTVTRAVPAFRVGDSVTVLLDGSTRPLDDADIAELTAAARPLLDAIDRLGLSPRKERR</sequence>
<dbReference type="SUPFAM" id="SSF46955">
    <property type="entry name" value="Putative DNA-binding domain"/>
    <property type="match status" value="1"/>
</dbReference>
<dbReference type="GO" id="GO:0003677">
    <property type="term" value="F:DNA binding"/>
    <property type="evidence" value="ECO:0007669"/>
    <property type="project" value="InterPro"/>
</dbReference>
<dbReference type="Proteomes" id="UP000294927">
    <property type="component" value="Unassembled WGS sequence"/>
</dbReference>
<evidence type="ECO:0000313" key="3">
    <source>
        <dbReference type="Proteomes" id="UP000294927"/>
    </source>
</evidence>
<dbReference type="EMBL" id="SOCP01000006">
    <property type="protein sequence ID" value="TDV50979.1"/>
    <property type="molecule type" value="Genomic_DNA"/>
</dbReference>
<evidence type="ECO:0000313" key="2">
    <source>
        <dbReference type="EMBL" id="TDV50979.1"/>
    </source>
</evidence>